<comment type="caution">
    <text evidence="2">The sequence shown here is derived from an EMBL/GenBank/DDBJ whole genome shotgun (WGS) entry which is preliminary data.</text>
</comment>
<dbReference type="AlphaFoldDB" id="A0A368GL48"/>
<dbReference type="EMBL" id="JOJR01000148">
    <property type="protein sequence ID" value="RCN43715.1"/>
    <property type="molecule type" value="Genomic_DNA"/>
</dbReference>
<feature type="compositionally biased region" description="Low complexity" evidence="1">
    <location>
        <begin position="152"/>
        <end position="187"/>
    </location>
</feature>
<organism evidence="2 3">
    <name type="scientific">Ancylostoma caninum</name>
    <name type="common">Dog hookworm</name>
    <dbReference type="NCBI Taxonomy" id="29170"/>
    <lineage>
        <taxon>Eukaryota</taxon>
        <taxon>Metazoa</taxon>
        <taxon>Ecdysozoa</taxon>
        <taxon>Nematoda</taxon>
        <taxon>Chromadorea</taxon>
        <taxon>Rhabditida</taxon>
        <taxon>Rhabditina</taxon>
        <taxon>Rhabditomorpha</taxon>
        <taxon>Strongyloidea</taxon>
        <taxon>Ancylostomatidae</taxon>
        <taxon>Ancylostomatinae</taxon>
        <taxon>Ancylostoma</taxon>
    </lineage>
</organism>
<evidence type="ECO:0000256" key="1">
    <source>
        <dbReference type="SAM" id="MobiDB-lite"/>
    </source>
</evidence>
<accession>A0A368GL48</accession>
<dbReference type="Proteomes" id="UP000252519">
    <property type="component" value="Unassembled WGS sequence"/>
</dbReference>
<reference evidence="2 3" key="1">
    <citation type="submission" date="2014-10" db="EMBL/GenBank/DDBJ databases">
        <title>Draft genome of the hookworm Ancylostoma caninum.</title>
        <authorList>
            <person name="Mitreva M."/>
        </authorList>
    </citation>
    <scope>NUCLEOTIDE SEQUENCE [LARGE SCALE GENOMIC DNA]</scope>
    <source>
        <strain evidence="2 3">Baltimore</strain>
    </source>
</reference>
<name>A0A368GL48_ANCCA</name>
<keyword evidence="3" id="KW-1185">Reference proteome</keyword>
<evidence type="ECO:0000313" key="2">
    <source>
        <dbReference type="EMBL" id="RCN43715.1"/>
    </source>
</evidence>
<evidence type="ECO:0000313" key="3">
    <source>
        <dbReference type="Proteomes" id="UP000252519"/>
    </source>
</evidence>
<dbReference type="OrthoDB" id="5857347at2759"/>
<protein>
    <submittedName>
        <fullName evidence="2">Uncharacterized protein</fullName>
    </submittedName>
</protein>
<sequence>MFRNLEFFFQRKTCRTALQRGRNVIENTAPALVQEETTRFRRKVSERIKEMMNAEVFSPESLTFIKYVEKYVVDAGPGTTLPPCPEPNRTMFTTLAPSTVRTTTVVTSCSSTAASTTAGTTGTAGTPASAQTAISSARTTSTGAAVTLAGTTGAGQTTTDTAQSASKSATTVPVQTTTESTTNQAVSEQKERLAVDDGATQATTPGDGSTVVSTSSEASSSAASSSQPTDAATVSSGAGTSSETPACGAQDTVEGSKRSFVMPTLYSSAPESDPFYSWMNSIYVSNQSMIPHSCPMREYMFKEEEICDQPQFKDLNSITEDQLYGFLATLSAVHPGPFCSLCDRFMNELRERVFVVNPLWGVSFPLYNNYTPSSV</sequence>
<gene>
    <name evidence="2" type="ORF">ANCCAN_10279</name>
</gene>
<proteinExistence type="predicted"/>
<feature type="region of interest" description="Disordered" evidence="1">
    <location>
        <begin position="152"/>
        <end position="253"/>
    </location>
</feature>
<feature type="compositionally biased region" description="Low complexity" evidence="1">
    <location>
        <begin position="209"/>
        <end position="244"/>
    </location>
</feature>